<dbReference type="CDD" id="cd08249">
    <property type="entry name" value="enoyl_reductase_like"/>
    <property type="match status" value="1"/>
</dbReference>
<protein>
    <submittedName>
        <fullName evidence="2">GroES-like protein</fullName>
    </submittedName>
</protein>
<dbReference type="OrthoDB" id="3233595at2759"/>
<dbReference type="Pfam" id="PF00107">
    <property type="entry name" value="ADH_zinc_N"/>
    <property type="match status" value="1"/>
</dbReference>
<dbReference type="PANTHER" id="PTHR45348:SF2">
    <property type="entry name" value="ZINC-TYPE ALCOHOL DEHYDROGENASE-LIKE PROTEIN C2E1P3.01"/>
    <property type="match status" value="1"/>
</dbReference>
<evidence type="ECO:0000259" key="1">
    <source>
        <dbReference type="SMART" id="SM00829"/>
    </source>
</evidence>
<dbReference type="SMART" id="SM00829">
    <property type="entry name" value="PKS_ER"/>
    <property type="match status" value="1"/>
</dbReference>
<gene>
    <name evidence="2" type="ORF">OBBRIDRAFT_892092</name>
</gene>
<dbReference type="InterPro" id="IPR013149">
    <property type="entry name" value="ADH-like_C"/>
</dbReference>
<dbReference type="InterPro" id="IPR011032">
    <property type="entry name" value="GroES-like_sf"/>
</dbReference>
<sequence length="350" mass="37062">MAPTQQKALLLPKKQGDWVVGPTEVPTPGPGQLLVKVEATALNPIDWKIQVYGWFIENFPSILGSDAAGTVEEVGEGVQDFAVGDKVVFQGYFINPQATFQQYTLSNADVTAKIPSNITLDEAATIPLGLATGALGLFDQYADGSAKLFPPWEDGGRGKYAGKPILIFGGASSVGQYTIQLAKLAGFSPIITTASLKNTQLLQSLGATHVLDRNLPSDALLVEVAKIAPTIDIVYDAISLTPTQNPAYDIVAPGGILVLVLPDQIDVAKKSAAPDKKVVNVYGNVNAPDRRKAGQSLYAKLAALLEEGVIKPNRVEVLPNGLGGIPEGLKRMENDQISAVKLVAHPHETP</sequence>
<dbReference type="GO" id="GO:0016651">
    <property type="term" value="F:oxidoreductase activity, acting on NAD(P)H"/>
    <property type="evidence" value="ECO:0007669"/>
    <property type="project" value="InterPro"/>
</dbReference>
<dbReference type="SUPFAM" id="SSF51735">
    <property type="entry name" value="NAD(P)-binding Rossmann-fold domains"/>
    <property type="match status" value="1"/>
</dbReference>
<dbReference type="Gene3D" id="3.90.180.10">
    <property type="entry name" value="Medium-chain alcohol dehydrogenases, catalytic domain"/>
    <property type="match status" value="1"/>
</dbReference>
<dbReference type="InterPro" id="IPR020843">
    <property type="entry name" value="ER"/>
</dbReference>
<name>A0A8E2AGD8_9APHY</name>
<evidence type="ECO:0000313" key="2">
    <source>
        <dbReference type="EMBL" id="OCH83896.1"/>
    </source>
</evidence>
<proteinExistence type="predicted"/>
<accession>A0A8E2AGD8</accession>
<keyword evidence="3" id="KW-1185">Reference proteome</keyword>
<feature type="domain" description="Enoyl reductase (ER)" evidence="1">
    <location>
        <begin position="16"/>
        <end position="344"/>
    </location>
</feature>
<dbReference type="InterPro" id="IPR036291">
    <property type="entry name" value="NAD(P)-bd_dom_sf"/>
</dbReference>
<dbReference type="EMBL" id="KV722772">
    <property type="protein sequence ID" value="OCH83896.1"/>
    <property type="molecule type" value="Genomic_DNA"/>
</dbReference>
<dbReference type="Pfam" id="PF08240">
    <property type="entry name" value="ADH_N"/>
    <property type="match status" value="1"/>
</dbReference>
<dbReference type="Proteomes" id="UP000250043">
    <property type="component" value="Unassembled WGS sequence"/>
</dbReference>
<dbReference type="Gene3D" id="3.40.50.720">
    <property type="entry name" value="NAD(P)-binding Rossmann-like Domain"/>
    <property type="match status" value="1"/>
</dbReference>
<dbReference type="PANTHER" id="PTHR45348">
    <property type="entry name" value="HYPOTHETICAL OXIDOREDUCTASE (EUROFUNG)"/>
    <property type="match status" value="1"/>
</dbReference>
<dbReference type="AlphaFoldDB" id="A0A8E2AGD8"/>
<dbReference type="InterPro" id="IPR047122">
    <property type="entry name" value="Trans-enoyl_RdTase-like"/>
</dbReference>
<evidence type="ECO:0000313" key="3">
    <source>
        <dbReference type="Proteomes" id="UP000250043"/>
    </source>
</evidence>
<reference evidence="2 3" key="1">
    <citation type="submission" date="2016-07" db="EMBL/GenBank/DDBJ databases">
        <title>Draft genome of the white-rot fungus Obba rivulosa 3A-2.</title>
        <authorList>
            <consortium name="DOE Joint Genome Institute"/>
            <person name="Miettinen O."/>
            <person name="Riley R."/>
            <person name="Acob R."/>
            <person name="Barry K."/>
            <person name="Cullen D."/>
            <person name="De Vries R."/>
            <person name="Hainaut M."/>
            <person name="Hatakka A."/>
            <person name="Henrissat B."/>
            <person name="Hilden K."/>
            <person name="Kuo R."/>
            <person name="Labutti K."/>
            <person name="Lipzen A."/>
            <person name="Makela M.R."/>
            <person name="Sandor L."/>
            <person name="Spatafora J.W."/>
            <person name="Grigoriev I.V."/>
            <person name="Hibbett D.S."/>
        </authorList>
    </citation>
    <scope>NUCLEOTIDE SEQUENCE [LARGE SCALE GENOMIC DNA]</scope>
    <source>
        <strain evidence="2 3">3A-2</strain>
    </source>
</reference>
<dbReference type="InterPro" id="IPR013154">
    <property type="entry name" value="ADH-like_N"/>
</dbReference>
<organism evidence="2 3">
    <name type="scientific">Obba rivulosa</name>
    <dbReference type="NCBI Taxonomy" id="1052685"/>
    <lineage>
        <taxon>Eukaryota</taxon>
        <taxon>Fungi</taxon>
        <taxon>Dikarya</taxon>
        <taxon>Basidiomycota</taxon>
        <taxon>Agaricomycotina</taxon>
        <taxon>Agaricomycetes</taxon>
        <taxon>Polyporales</taxon>
        <taxon>Gelatoporiaceae</taxon>
        <taxon>Obba</taxon>
    </lineage>
</organism>
<dbReference type="SUPFAM" id="SSF50129">
    <property type="entry name" value="GroES-like"/>
    <property type="match status" value="1"/>
</dbReference>